<dbReference type="AlphaFoldDB" id="A0A1A8MKV4"/>
<gene>
    <name evidence="1" type="primary">SAMD8</name>
</gene>
<proteinExistence type="predicted"/>
<sequence>VCRMITNGVRSKLPLVDCIHQSEAPPNRKLPLMVGVYLNRPVRWQWVCWTSLAALRAEQPTG</sequence>
<organism evidence="1">
    <name type="scientific">Nothobranchius pienaari</name>
    <dbReference type="NCBI Taxonomy" id="704102"/>
    <lineage>
        <taxon>Eukaryota</taxon>
        <taxon>Metazoa</taxon>
        <taxon>Chordata</taxon>
        <taxon>Craniata</taxon>
        <taxon>Vertebrata</taxon>
        <taxon>Euteleostomi</taxon>
        <taxon>Actinopterygii</taxon>
        <taxon>Neopterygii</taxon>
        <taxon>Teleostei</taxon>
        <taxon>Neoteleostei</taxon>
        <taxon>Acanthomorphata</taxon>
        <taxon>Ovalentaria</taxon>
        <taxon>Atherinomorphae</taxon>
        <taxon>Cyprinodontiformes</taxon>
        <taxon>Nothobranchiidae</taxon>
        <taxon>Nothobranchius</taxon>
    </lineage>
</organism>
<accession>A0A1A8MKV4</accession>
<reference evidence="1" key="2">
    <citation type="submission" date="2016-06" db="EMBL/GenBank/DDBJ databases">
        <title>The genome of a short-lived fish provides insights into sex chromosome evolution and the genetic control of aging.</title>
        <authorList>
            <person name="Reichwald K."/>
            <person name="Felder M."/>
            <person name="Petzold A."/>
            <person name="Koch P."/>
            <person name="Groth M."/>
            <person name="Platzer M."/>
        </authorList>
    </citation>
    <scope>NUCLEOTIDE SEQUENCE</scope>
    <source>
        <tissue evidence="1">Brain</tissue>
    </source>
</reference>
<name>A0A1A8MKV4_9TELE</name>
<evidence type="ECO:0000313" key="1">
    <source>
        <dbReference type="EMBL" id="SBR57206.1"/>
    </source>
</evidence>
<feature type="non-terminal residue" evidence="1">
    <location>
        <position position="62"/>
    </location>
</feature>
<feature type="non-terminal residue" evidence="1">
    <location>
        <position position="1"/>
    </location>
</feature>
<dbReference type="EMBL" id="HAEF01016047">
    <property type="protein sequence ID" value="SBR57206.1"/>
    <property type="molecule type" value="Transcribed_RNA"/>
</dbReference>
<protein>
    <submittedName>
        <fullName evidence="1">Sterile alpha motif domain containing 8</fullName>
    </submittedName>
</protein>
<reference evidence="1" key="1">
    <citation type="submission" date="2016-05" db="EMBL/GenBank/DDBJ databases">
        <authorList>
            <person name="Lavstsen T."/>
            <person name="Jespersen J.S."/>
        </authorList>
    </citation>
    <scope>NUCLEOTIDE SEQUENCE</scope>
    <source>
        <tissue evidence="1">Brain</tissue>
    </source>
</reference>